<dbReference type="EMBL" id="JAGGLQ010000002">
    <property type="protein sequence ID" value="MBP2035463.1"/>
    <property type="molecule type" value="Genomic_DNA"/>
</dbReference>
<protein>
    <submittedName>
        <fullName evidence="2">Uncharacterized protein</fullName>
    </submittedName>
</protein>
<organism evidence="2 3">
    <name type="scientific">Streptomyces avidinii</name>
    <dbReference type="NCBI Taxonomy" id="1895"/>
    <lineage>
        <taxon>Bacteria</taxon>
        <taxon>Bacillati</taxon>
        <taxon>Actinomycetota</taxon>
        <taxon>Actinomycetes</taxon>
        <taxon>Kitasatosporales</taxon>
        <taxon>Streptomycetaceae</taxon>
        <taxon>Streptomyces</taxon>
    </lineage>
</organism>
<keyword evidence="1" id="KW-1133">Transmembrane helix</keyword>
<accession>A0ABS4KZK4</accession>
<evidence type="ECO:0000313" key="3">
    <source>
        <dbReference type="Proteomes" id="UP001519310"/>
    </source>
</evidence>
<keyword evidence="1" id="KW-0812">Transmembrane</keyword>
<sequence>MGLILLLLALMVAVAVALVALAVILTASVGLGLATAAVSRRLPLWARITLLLTLAAAPAAALVSTLDVAAVWQLAAWALPFLTTVASGAAWLAFEAHRRRAPGLPKPAWPVRHAPAAGR</sequence>
<feature type="transmembrane region" description="Helical" evidence="1">
    <location>
        <begin position="44"/>
        <end position="64"/>
    </location>
</feature>
<evidence type="ECO:0000313" key="2">
    <source>
        <dbReference type="EMBL" id="MBP2035463.1"/>
    </source>
</evidence>
<keyword evidence="3" id="KW-1185">Reference proteome</keyword>
<feature type="transmembrane region" description="Helical" evidence="1">
    <location>
        <begin position="70"/>
        <end position="94"/>
    </location>
</feature>
<gene>
    <name evidence="2" type="ORF">J2Z77_001250</name>
</gene>
<name>A0ABS4KZK4_STRAV</name>
<evidence type="ECO:0000256" key="1">
    <source>
        <dbReference type="SAM" id="Phobius"/>
    </source>
</evidence>
<feature type="transmembrane region" description="Helical" evidence="1">
    <location>
        <begin position="6"/>
        <end position="32"/>
    </location>
</feature>
<reference evidence="2 3" key="1">
    <citation type="submission" date="2021-03" db="EMBL/GenBank/DDBJ databases">
        <title>Genomic Encyclopedia of Type Strains, Phase IV (KMG-IV): sequencing the most valuable type-strain genomes for metagenomic binning, comparative biology and taxonomic classification.</title>
        <authorList>
            <person name="Goeker M."/>
        </authorList>
    </citation>
    <scope>NUCLEOTIDE SEQUENCE [LARGE SCALE GENOMIC DNA]</scope>
    <source>
        <strain evidence="2 3">DSM 40526</strain>
    </source>
</reference>
<comment type="caution">
    <text evidence="2">The sequence shown here is derived from an EMBL/GenBank/DDBJ whole genome shotgun (WGS) entry which is preliminary data.</text>
</comment>
<keyword evidence="1" id="KW-0472">Membrane</keyword>
<dbReference type="Proteomes" id="UP001519310">
    <property type="component" value="Unassembled WGS sequence"/>
</dbReference>
<proteinExistence type="predicted"/>
<dbReference type="RefSeq" id="WP_189968592.1">
    <property type="nucleotide sequence ID" value="NZ_BMVL01000005.1"/>
</dbReference>